<dbReference type="PROSITE" id="PS51384">
    <property type="entry name" value="FAD_FR"/>
    <property type="match status" value="1"/>
</dbReference>
<evidence type="ECO:0000259" key="4">
    <source>
        <dbReference type="PROSITE" id="PS51384"/>
    </source>
</evidence>
<dbReference type="InterPro" id="IPR012675">
    <property type="entry name" value="Beta-grasp_dom_sf"/>
</dbReference>
<sequence length="352" mass="38315">MTSNVVVRPSGRSFSTDEGETLLDAGLRQGVTLPYGCRDGACGACKAKLLCGEVTMTGSWQPRALSETEAAEGQVLMCRAHASGEVEIECRGVVAEGVIAPRKFPARVASLARPSDDVVVLRLQLPASERAQFNAGQFLDIILRDGTRRSYSIANAPHLAEQVELHIRHVPGGRFTDTLFGKAEPALKERDILRIEMPLGTFFLRQSNRPALLLATGTGFGPIKAMVEHAIHTADPRELRLYWGGRTLKDLYAHDTALELERQAKEAGVDFTYVPVLSRPAPEDNWTGRTGHVQDVALADESDYSVWQAYACGSPAMVDSARRALVERGDLLEDNYFADAFTTAADNAVPHA</sequence>
<dbReference type="InterPro" id="IPR001041">
    <property type="entry name" value="2Fe-2S_ferredoxin-type"/>
</dbReference>
<dbReference type="GO" id="GO:0016491">
    <property type="term" value="F:oxidoreductase activity"/>
    <property type="evidence" value="ECO:0007669"/>
    <property type="project" value="InterPro"/>
</dbReference>
<evidence type="ECO:0000313" key="6">
    <source>
        <dbReference type="RefSeq" id="WP_028310216.1"/>
    </source>
</evidence>
<dbReference type="InterPro" id="IPR008333">
    <property type="entry name" value="Cbr1-like_FAD-bd_dom"/>
</dbReference>
<dbReference type="SUPFAM" id="SSF54292">
    <property type="entry name" value="2Fe-2S ferredoxin-like"/>
    <property type="match status" value="1"/>
</dbReference>
<dbReference type="InterPro" id="IPR039261">
    <property type="entry name" value="FNR_nucleotide-bd"/>
</dbReference>
<evidence type="ECO:0000256" key="1">
    <source>
        <dbReference type="ARBA" id="ARBA00001974"/>
    </source>
</evidence>
<dbReference type="Pfam" id="PF00970">
    <property type="entry name" value="FAD_binding_6"/>
    <property type="match status" value="1"/>
</dbReference>
<dbReference type="Gene3D" id="3.10.20.30">
    <property type="match status" value="1"/>
</dbReference>
<dbReference type="PANTHER" id="PTHR47354:SF5">
    <property type="entry name" value="PROTEIN RFBI"/>
    <property type="match status" value="1"/>
</dbReference>
<dbReference type="Gene3D" id="3.40.50.80">
    <property type="entry name" value="Nucleotide-binding domain of ferredoxin-NADP reductase (FNR) module"/>
    <property type="match status" value="1"/>
</dbReference>
<dbReference type="InterPro" id="IPR017927">
    <property type="entry name" value="FAD-bd_FR_type"/>
</dbReference>
<organism evidence="5 6">
    <name type="scientific">Derxia gummosa DSM 723</name>
    <dbReference type="NCBI Taxonomy" id="1121388"/>
    <lineage>
        <taxon>Bacteria</taxon>
        <taxon>Pseudomonadati</taxon>
        <taxon>Pseudomonadota</taxon>
        <taxon>Betaproteobacteria</taxon>
        <taxon>Burkholderiales</taxon>
        <taxon>Alcaligenaceae</taxon>
        <taxon>Derxia</taxon>
    </lineage>
</organism>
<dbReference type="CDD" id="cd06189">
    <property type="entry name" value="flavin_oxioreductase"/>
    <property type="match status" value="1"/>
</dbReference>
<dbReference type="SUPFAM" id="SSF52343">
    <property type="entry name" value="Ferredoxin reductase-like, C-terminal NADP-linked domain"/>
    <property type="match status" value="1"/>
</dbReference>
<feature type="domain" description="2Fe-2S ferredoxin-type" evidence="3">
    <location>
        <begin position="3"/>
        <end position="94"/>
    </location>
</feature>
<keyword evidence="2" id="KW-0001">2Fe-2S</keyword>
<evidence type="ECO:0000313" key="5">
    <source>
        <dbReference type="Proteomes" id="UP000675920"/>
    </source>
</evidence>
<dbReference type="GO" id="GO:0051537">
    <property type="term" value="F:2 iron, 2 sulfur cluster binding"/>
    <property type="evidence" value="ECO:0007669"/>
    <property type="project" value="UniProtKB-KW"/>
</dbReference>
<dbReference type="InterPro" id="IPR017938">
    <property type="entry name" value="Riboflavin_synthase-like_b-brl"/>
</dbReference>
<dbReference type="PROSITE" id="PS00197">
    <property type="entry name" value="2FE2S_FER_1"/>
    <property type="match status" value="1"/>
</dbReference>
<dbReference type="Pfam" id="PF00175">
    <property type="entry name" value="NAD_binding_1"/>
    <property type="match status" value="1"/>
</dbReference>
<reference evidence="6" key="1">
    <citation type="submission" date="2025-08" db="UniProtKB">
        <authorList>
            <consortium name="RefSeq"/>
        </authorList>
    </citation>
    <scope>IDENTIFICATION</scope>
</reference>
<evidence type="ECO:0000259" key="3">
    <source>
        <dbReference type="PROSITE" id="PS51085"/>
    </source>
</evidence>
<dbReference type="Proteomes" id="UP000675920">
    <property type="component" value="Unplaced"/>
</dbReference>
<keyword evidence="2" id="KW-0411">Iron-sulfur</keyword>
<dbReference type="PRINTS" id="PR00410">
    <property type="entry name" value="PHEHYDRXLASE"/>
</dbReference>
<proteinExistence type="predicted"/>
<dbReference type="OrthoDB" id="9806195at2"/>
<dbReference type="InterPro" id="IPR036010">
    <property type="entry name" value="2Fe-2S_ferredoxin-like_sf"/>
</dbReference>
<dbReference type="PROSITE" id="PS51085">
    <property type="entry name" value="2FE2S_FER_2"/>
    <property type="match status" value="1"/>
</dbReference>
<dbReference type="CDD" id="cd00207">
    <property type="entry name" value="fer2"/>
    <property type="match status" value="1"/>
</dbReference>
<dbReference type="RefSeq" id="WP_028310216.1">
    <property type="nucleotide sequence ID" value="NZ_AXWS01000007.1"/>
</dbReference>
<dbReference type="AlphaFoldDB" id="A0A8B6X1G7"/>
<keyword evidence="2" id="KW-0408">Iron</keyword>
<evidence type="ECO:0000256" key="2">
    <source>
        <dbReference type="ARBA" id="ARBA00022714"/>
    </source>
</evidence>
<feature type="domain" description="FAD-binding FR-type" evidence="4">
    <location>
        <begin position="101"/>
        <end position="205"/>
    </location>
</feature>
<dbReference type="Pfam" id="PF00111">
    <property type="entry name" value="Fer2"/>
    <property type="match status" value="1"/>
</dbReference>
<dbReference type="InterPro" id="IPR001433">
    <property type="entry name" value="OxRdtase_FAD/NAD-bd"/>
</dbReference>
<keyword evidence="2" id="KW-0479">Metal-binding</keyword>
<comment type="cofactor">
    <cofactor evidence="1">
        <name>FAD</name>
        <dbReference type="ChEBI" id="CHEBI:57692"/>
    </cofactor>
</comment>
<dbReference type="SUPFAM" id="SSF63380">
    <property type="entry name" value="Riboflavin synthase domain-like"/>
    <property type="match status" value="1"/>
</dbReference>
<dbReference type="InterPro" id="IPR050415">
    <property type="entry name" value="MRET"/>
</dbReference>
<accession>A0A8B6X1G7</accession>
<keyword evidence="5" id="KW-1185">Reference proteome</keyword>
<dbReference type="InterPro" id="IPR006058">
    <property type="entry name" value="2Fe2S_fd_BS"/>
</dbReference>
<protein>
    <submittedName>
        <fullName evidence="6">CDP-6-deoxy-delta-3,4-glucoseen reductase</fullName>
    </submittedName>
</protein>
<dbReference type="Gene3D" id="2.40.30.10">
    <property type="entry name" value="Translation factors"/>
    <property type="match status" value="1"/>
</dbReference>
<name>A0A8B6X1G7_9BURK</name>
<dbReference type="PANTHER" id="PTHR47354">
    <property type="entry name" value="NADH OXIDOREDUCTASE HCR"/>
    <property type="match status" value="1"/>
</dbReference>